<dbReference type="InterPro" id="IPR058393">
    <property type="entry name" value="DUF8080"/>
</dbReference>
<dbReference type="Pfam" id="PF25256">
    <property type="entry name" value="DUF7857"/>
    <property type="match status" value="1"/>
</dbReference>
<accession>A0A6A8GDG6</accession>
<evidence type="ECO:0000313" key="4">
    <source>
        <dbReference type="Proteomes" id="UP000439022"/>
    </source>
</evidence>
<name>A0A6A8GDG6_9EURY</name>
<reference evidence="3 4" key="1">
    <citation type="submission" date="2019-11" db="EMBL/GenBank/DDBJ databases">
        <title>Whole genome sequence of Haloferax sp. MBLA0076.</title>
        <authorList>
            <person name="Seo M.-J."/>
            <person name="Cho E.-S."/>
        </authorList>
    </citation>
    <scope>NUCLEOTIDE SEQUENCE [LARGE SCALE GENOMIC DNA]</scope>
    <source>
        <strain evidence="3 4">MBLA0076</strain>
    </source>
</reference>
<protein>
    <recommendedName>
        <fullName evidence="2">DUF8080 domain-containing protein</fullName>
    </recommendedName>
</protein>
<dbReference type="RefSeq" id="WP_151161772.1">
    <property type="nucleotide sequence ID" value="NZ_WKJO01000001.1"/>
</dbReference>
<sequence length="283" mass="29762">MHSTVDLSLTDGIVLVTVRLDNPAPVAQRVRLRNRLDGLVLPPRRGGVPEPGWDDTGFDGVVPADSTVALGYACPVDGDFSLDDDSDHSAVVAVTALGRASETDASVTATPDAAIRTLGAACPPADAVPVVTRDTALPNSKVDASSEDEEGDTESEERFEQNEGVDEKHDSVDSPHESTDDDVAAAIDDTLDDCGSSPTHSLDDDFVSFLAAAERRISLAERLDGASVREAASVLEHSSVRVATLDSLAADRARLRRLAERATKLADRAADADPDVDALRSIA</sequence>
<dbReference type="Proteomes" id="UP000439022">
    <property type="component" value="Unassembled WGS sequence"/>
</dbReference>
<dbReference type="EMBL" id="WKJO01000001">
    <property type="protein sequence ID" value="MRX21145.1"/>
    <property type="molecule type" value="Genomic_DNA"/>
</dbReference>
<feature type="compositionally biased region" description="Acidic residues" evidence="1">
    <location>
        <begin position="145"/>
        <end position="155"/>
    </location>
</feature>
<proteinExistence type="predicted"/>
<dbReference type="InterPro" id="IPR057179">
    <property type="entry name" value="DUF7857"/>
</dbReference>
<evidence type="ECO:0000259" key="2">
    <source>
        <dbReference type="Pfam" id="PF26296"/>
    </source>
</evidence>
<evidence type="ECO:0000313" key="3">
    <source>
        <dbReference type="EMBL" id="MRX21145.1"/>
    </source>
</evidence>
<feature type="compositionally biased region" description="Basic and acidic residues" evidence="1">
    <location>
        <begin position="156"/>
        <end position="178"/>
    </location>
</feature>
<dbReference type="AlphaFoldDB" id="A0A6A8GDG6"/>
<feature type="region of interest" description="Disordered" evidence="1">
    <location>
        <begin position="129"/>
        <end position="180"/>
    </location>
</feature>
<organism evidence="3 4">
    <name type="scientific">Haloferax litoreum</name>
    <dbReference type="NCBI Taxonomy" id="2666140"/>
    <lineage>
        <taxon>Archaea</taxon>
        <taxon>Methanobacteriati</taxon>
        <taxon>Methanobacteriota</taxon>
        <taxon>Stenosarchaea group</taxon>
        <taxon>Halobacteria</taxon>
        <taxon>Halobacteriales</taxon>
        <taxon>Haloferacaceae</taxon>
        <taxon>Haloferax</taxon>
    </lineage>
</organism>
<feature type="domain" description="DUF8080" evidence="2">
    <location>
        <begin position="205"/>
        <end position="273"/>
    </location>
</feature>
<keyword evidence="4" id="KW-1185">Reference proteome</keyword>
<dbReference type="Pfam" id="PF26296">
    <property type="entry name" value="DUF8080"/>
    <property type="match status" value="1"/>
</dbReference>
<comment type="caution">
    <text evidence="3">The sequence shown here is derived from an EMBL/GenBank/DDBJ whole genome shotgun (WGS) entry which is preliminary data.</text>
</comment>
<evidence type="ECO:0000256" key="1">
    <source>
        <dbReference type="SAM" id="MobiDB-lite"/>
    </source>
</evidence>
<gene>
    <name evidence="3" type="ORF">GJR96_04130</name>
</gene>